<reference evidence="10" key="1">
    <citation type="submission" date="2016-09" db="EMBL/GenBank/DDBJ databases">
        <authorList>
            <person name="Wibberg D."/>
        </authorList>
    </citation>
    <scope>NUCLEOTIDE SEQUENCE [LARGE SCALE GENOMIC DNA]</scope>
</reference>
<evidence type="ECO:0000256" key="6">
    <source>
        <dbReference type="ARBA" id="ARBA00022989"/>
    </source>
</evidence>
<feature type="transmembrane region" description="Helical" evidence="8">
    <location>
        <begin position="189"/>
        <end position="211"/>
    </location>
</feature>
<gene>
    <name evidence="9" type="ORF">KARMA_2469</name>
</gene>
<evidence type="ECO:0000313" key="10">
    <source>
        <dbReference type="Proteomes" id="UP000184085"/>
    </source>
</evidence>
<dbReference type="InterPro" id="IPR052017">
    <property type="entry name" value="TSUP"/>
</dbReference>
<evidence type="ECO:0000256" key="3">
    <source>
        <dbReference type="ARBA" id="ARBA00022448"/>
    </source>
</evidence>
<feature type="transmembrane region" description="Helical" evidence="8">
    <location>
        <begin position="129"/>
        <end position="151"/>
    </location>
</feature>
<comment type="similarity">
    <text evidence="2 8">Belongs to the 4-toluene sulfonate uptake permease (TSUP) (TC 2.A.102) family.</text>
</comment>
<dbReference type="InterPro" id="IPR002781">
    <property type="entry name" value="TM_pro_TauE-like"/>
</dbReference>
<dbReference type="PANTHER" id="PTHR30269">
    <property type="entry name" value="TRANSMEMBRANE PROTEIN YFCA"/>
    <property type="match status" value="1"/>
</dbReference>
<evidence type="ECO:0000256" key="5">
    <source>
        <dbReference type="ARBA" id="ARBA00022692"/>
    </source>
</evidence>
<dbReference type="EMBL" id="FMJB01000055">
    <property type="protein sequence ID" value="SCM68254.1"/>
    <property type="molecule type" value="Genomic_DNA"/>
</dbReference>
<evidence type="ECO:0000256" key="2">
    <source>
        <dbReference type="ARBA" id="ARBA00009142"/>
    </source>
</evidence>
<feature type="transmembrane region" description="Helical" evidence="8">
    <location>
        <begin position="95"/>
        <end position="117"/>
    </location>
</feature>
<evidence type="ECO:0000256" key="4">
    <source>
        <dbReference type="ARBA" id="ARBA00022475"/>
    </source>
</evidence>
<organism evidence="9 10">
    <name type="scientific">Donghicola eburneus</name>
    <dbReference type="NCBI Taxonomy" id="393278"/>
    <lineage>
        <taxon>Bacteria</taxon>
        <taxon>Pseudomonadati</taxon>
        <taxon>Pseudomonadota</taxon>
        <taxon>Alphaproteobacteria</taxon>
        <taxon>Rhodobacterales</taxon>
        <taxon>Roseobacteraceae</taxon>
        <taxon>Donghicola</taxon>
    </lineage>
</organism>
<evidence type="ECO:0000313" key="9">
    <source>
        <dbReference type="EMBL" id="SCM68254.1"/>
    </source>
</evidence>
<comment type="subcellular location">
    <subcellularLocation>
        <location evidence="1 8">Cell membrane</location>
        <topology evidence="1 8">Multi-pass membrane protein</topology>
    </subcellularLocation>
</comment>
<keyword evidence="3" id="KW-0813">Transport</keyword>
<accession>A0A1M4N2P9</accession>
<name>A0A1M4N2P9_9RHOB</name>
<keyword evidence="7 8" id="KW-0472">Membrane</keyword>
<dbReference type="GO" id="GO:0005886">
    <property type="term" value="C:plasma membrane"/>
    <property type="evidence" value="ECO:0007669"/>
    <property type="project" value="UniProtKB-SubCell"/>
</dbReference>
<feature type="transmembrane region" description="Helical" evidence="8">
    <location>
        <begin position="217"/>
        <end position="236"/>
    </location>
</feature>
<dbReference type="AlphaFoldDB" id="A0A1M4N2P9"/>
<dbReference type="PANTHER" id="PTHR30269:SF37">
    <property type="entry name" value="MEMBRANE TRANSPORTER PROTEIN"/>
    <property type="match status" value="1"/>
</dbReference>
<keyword evidence="5 8" id="KW-0812">Transmembrane</keyword>
<feature type="transmembrane region" description="Helical" evidence="8">
    <location>
        <begin position="163"/>
        <end position="182"/>
    </location>
</feature>
<feature type="transmembrane region" description="Helical" evidence="8">
    <location>
        <begin position="32"/>
        <end position="58"/>
    </location>
</feature>
<dbReference type="Pfam" id="PF01925">
    <property type="entry name" value="TauE"/>
    <property type="match status" value="1"/>
</dbReference>
<evidence type="ECO:0000256" key="8">
    <source>
        <dbReference type="RuleBase" id="RU363041"/>
    </source>
</evidence>
<evidence type="ECO:0000256" key="7">
    <source>
        <dbReference type="ARBA" id="ARBA00023136"/>
    </source>
</evidence>
<feature type="transmembrane region" description="Helical" evidence="8">
    <location>
        <begin position="70"/>
        <end position="89"/>
    </location>
</feature>
<keyword evidence="6 8" id="KW-1133">Transmembrane helix</keyword>
<protein>
    <recommendedName>
        <fullName evidence="8">Probable membrane transporter protein</fullName>
    </recommendedName>
</protein>
<keyword evidence="10" id="KW-1185">Reference proteome</keyword>
<dbReference type="RefSeq" id="WP_072706892.1">
    <property type="nucleotide sequence ID" value="NZ_FMJB01000055.1"/>
</dbReference>
<sequence length="243" mass="24872">MDHIFILSAATLAAGFLRGVTGFGFGLAAVPLFSLVVPPLHAVIVIEILQIAAAPFDIYQHHRRIDRKAVGLLCLGTLIGAPAGALLATQLPPDVMRVAIAALVFVGLFALLAKVAIPDGRGPALGTGCAAGLLAGLAAMPGPPAVAYFLGRGADKATSRASLLIYFSFAAALALLFIELGSDAISVDLLYIAAASYPALLIGTYAGSLLFKRLGDGHYRMAALGIMLISALLTGIKGLNGLL</sequence>
<proteinExistence type="inferred from homology"/>
<evidence type="ECO:0000256" key="1">
    <source>
        <dbReference type="ARBA" id="ARBA00004651"/>
    </source>
</evidence>
<keyword evidence="4 8" id="KW-1003">Cell membrane</keyword>
<dbReference type="Proteomes" id="UP000184085">
    <property type="component" value="Unassembled WGS sequence"/>
</dbReference>